<gene>
    <name evidence="1" type="ORF">BEL07_19030</name>
</gene>
<dbReference type="Proteomes" id="UP000178953">
    <property type="component" value="Unassembled WGS sequence"/>
</dbReference>
<evidence type="ECO:0008006" key="3">
    <source>
        <dbReference type="Google" id="ProtNLM"/>
    </source>
</evidence>
<comment type="caution">
    <text evidence="1">The sequence shown here is derived from an EMBL/GenBank/DDBJ whole genome shotgun (WGS) entry which is preliminary data.</text>
</comment>
<organism evidence="1 2">
    <name type="scientific">Mycolicibacterium grossiae</name>
    <dbReference type="NCBI Taxonomy" id="1552759"/>
    <lineage>
        <taxon>Bacteria</taxon>
        <taxon>Bacillati</taxon>
        <taxon>Actinomycetota</taxon>
        <taxon>Actinomycetes</taxon>
        <taxon>Mycobacteriales</taxon>
        <taxon>Mycobacteriaceae</taxon>
        <taxon>Mycolicibacterium</taxon>
    </lineage>
</organism>
<dbReference type="EMBL" id="MCHX01000046">
    <property type="protein sequence ID" value="OFJ52190.1"/>
    <property type="molecule type" value="Genomic_DNA"/>
</dbReference>
<keyword evidence="2" id="KW-1185">Reference proteome</keyword>
<evidence type="ECO:0000313" key="2">
    <source>
        <dbReference type="Proteomes" id="UP000178953"/>
    </source>
</evidence>
<evidence type="ECO:0000313" key="1">
    <source>
        <dbReference type="EMBL" id="OFJ52190.1"/>
    </source>
</evidence>
<name>A0A1E8Q2C6_9MYCO</name>
<dbReference type="Gene3D" id="3.40.1000.10">
    <property type="entry name" value="Mog1/PsbP, alpha/beta/alpha sandwich"/>
    <property type="match status" value="1"/>
</dbReference>
<sequence>MPGITAPTAPRSTFAASGDNSACAAADTTTVDVPALAAGEPGVRVPQPPGWTRFTQMDSEIIRLALANPSLIANKFAPNIVITVEPAPSGDAATVYAQAQDNLINIAGAIDLAVTPVTVCGLPAERLTFRSPGMGPQSAERHLQALQVFARGGGRPYLISVTVQTTDPNNADYQRDSTRMLDGVQVLTTSTSH</sequence>
<accession>A0A1E8Q2C6</accession>
<reference evidence="1 2" key="1">
    <citation type="submission" date="2016-09" db="EMBL/GenBank/DDBJ databases">
        <title>genome sequence of Mycobacterium sp. 739 SCH.</title>
        <authorList>
            <person name="Greninger A.L."/>
            <person name="Qin X."/>
            <person name="Jerome K."/>
            <person name="Vora S."/>
            <person name="Quinn K."/>
        </authorList>
    </citation>
    <scope>NUCLEOTIDE SEQUENCE [LARGE SCALE GENOMIC DNA]</scope>
    <source>
        <strain evidence="1 2">SCH</strain>
    </source>
</reference>
<dbReference type="AlphaFoldDB" id="A0A1E8Q2C6"/>
<proteinExistence type="predicted"/>
<protein>
    <recommendedName>
        <fullName evidence="3">Lipoprotein LpqN</fullName>
    </recommendedName>
</protein>